<dbReference type="InterPro" id="IPR006379">
    <property type="entry name" value="HAD-SF_hydro_IIB"/>
</dbReference>
<protein>
    <submittedName>
        <fullName evidence="1">Cof-type HAD-IIB family hydrolase</fullName>
    </submittedName>
</protein>
<dbReference type="Gene3D" id="3.40.50.1000">
    <property type="entry name" value="HAD superfamily/HAD-like"/>
    <property type="match status" value="1"/>
</dbReference>
<dbReference type="PANTHER" id="PTHR10000">
    <property type="entry name" value="PHOSPHOSERINE PHOSPHATASE"/>
    <property type="match status" value="1"/>
</dbReference>
<reference evidence="1" key="1">
    <citation type="journal article" date="2021" name="PeerJ">
        <title>Extensive microbial diversity within the chicken gut microbiome revealed by metagenomics and culture.</title>
        <authorList>
            <person name="Gilroy R."/>
            <person name="Ravi A."/>
            <person name="Getino M."/>
            <person name="Pursley I."/>
            <person name="Horton D.L."/>
            <person name="Alikhan N.F."/>
            <person name="Baker D."/>
            <person name="Gharbi K."/>
            <person name="Hall N."/>
            <person name="Watson M."/>
            <person name="Adriaenssens E.M."/>
            <person name="Foster-Nyarko E."/>
            <person name="Jarju S."/>
            <person name="Secka A."/>
            <person name="Antonio M."/>
            <person name="Oren A."/>
            <person name="Chaudhuri R.R."/>
            <person name="La Ragione R."/>
            <person name="Hildebrand F."/>
            <person name="Pallen M.J."/>
        </authorList>
    </citation>
    <scope>NUCLEOTIDE SEQUENCE</scope>
    <source>
        <strain evidence="1">742</strain>
    </source>
</reference>
<dbReference type="Gene3D" id="3.30.1240.10">
    <property type="match status" value="1"/>
</dbReference>
<dbReference type="GO" id="GO:0005829">
    <property type="term" value="C:cytosol"/>
    <property type="evidence" value="ECO:0007669"/>
    <property type="project" value="TreeGrafter"/>
</dbReference>
<dbReference type="PANTHER" id="PTHR10000:SF53">
    <property type="entry name" value="5-AMINO-6-(5-PHOSPHO-D-RIBITYLAMINO)URACIL PHOSPHATASE YBJI-RELATED"/>
    <property type="match status" value="1"/>
</dbReference>
<dbReference type="EMBL" id="JAHLFH010000118">
    <property type="protein sequence ID" value="MBU3819839.1"/>
    <property type="molecule type" value="Genomic_DNA"/>
</dbReference>
<proteinExistence type="predicted"/>
<dbReference type="AlphaFoldDB" id="A0A9E2KK48"/>
<comment type="caution">
    <text evidence="1">The sequence shown here is derived from an EMBL/GenBank/DDBJ whole genome shotgun (WGS) entry which is preliminary data.</text>
</comment>
<sequence length="277" mass="30912">MDRIGLIASDMDYTLLDEHGQLPPGFEEMVLALEQKGILFAAASGRPLYTLETMFPALRGHMALIGDNGGVVWWQGEILYKSLMPVADYRAMARFCREAGDVGVLCGLDSAYVEEQHRSFDRVFRQFYTRVCYVDSLEQLEVPADKFTIYLPGNDARAAYDARYGPAYGRRFSAAVAGECWVDIMNRGVNKGCALEILGRRRGLGPASLMAFGDTYNDAEMLRTARYGFLMANGSRELRASVPFLAPPHWDHGVMQVLKQVLRQEGLVCPEDFVSAQ</sequence>
<dbReference type="NCBIfam" id="TIGR01484">
    <property type="entry name" value="HAD-SF-IIB"/>
    <property type="match status" value="1"/>
</dbReference>
<dbReference type="SUPFAM" id="SSF56784">
    <property type="entry name" value="HAD-like"/>
    <property type="match status" value="1"/>
</dbReference>
<dbReference type="InterPro" id="IPR036412">
    <property type="entry name" value="HAD-like_sf"/>
</dbReference>
<dbReference type="InterPro" id="IPR023214">
    <property type="entry name" value="HAD_sf"/>
</dbReference>
<keyword evidence="1" id="KW-0378">Hydrolase</keyword>
<dbReference type="Pfam" id="PF08282">
    <property type="entry name" value="Hydrolase_3"/>
    <property type="match status" value="1"/>
</dbReference>
<evidence type="ECO:0000313" key="1">
    <source>
        <dbReference type="EMBL" id="MBU3819839.1"/>
    </source>
</evidence>
<reference evidence="1" key="2">
    <citation type="submission" date="2021-04" db="EMBL/GenBank/DDBJ databases">
        <authorList>
            <person name="Gilroy R."/>
        </authorList>
    </citation>
    <scope>NUCLEOTIDE SEQUENCE</scope>
    <source>
        <strain evidence="1">742</strain>
    </source>
</reference>
<name>A0A9E2KK48_9FIRM</name>
<accession>A0A9E2KK48</accession>
<dbReference type="Proteomes" id="UP000824178">
    <property type="component" value="Unassembled WGS sequence"/>
</dbReference>
<gene>
    <name evidence="1" type="ORF">H9864_05650</name>
</gene>
<organism evidence="1 2">
    <name type="scientific">Candidatus Faecalibacterium intestinavium</name>
    <dbReference type="NCBI Taxonomy" id="2838580"/>
    <lineage>
        <taxon>Bacteria</taxon>
        <taxon>Bacillati</taxon>
        <taxon>Bacillota</taxon>
        <taxon>Clostridia</taxon>
        <taxon>Eubacteriales</taxon>
        <taxon>Oscillospiraceae</taxon>
        <taxon>Faecalibacterium</taxon>
    </lineage>
</organism>
<dbReference type="GO" id="GO:0016791">
    <property type="term" value="F:phosphatase activity"/>
    <property type="evidence" value="ECO:0007669"/>
    <property type="project" value="TreeGrafter"/>
</dbReference>
<dbReference type="GO" id="GO:0000287">
    <property type="term" value="F:magnesium ion binding"/>
    <property type="evidence" value="ECO:0007669"/>
    <property type="project" value="TreeGrafter"/>
</dbReference>
<evidence type="ECO:0000313" key="2">
    <source>
        <dbReference type="Proteomes" id="UP000824178"/>
    </source>
</evidence>